<name>A0A8K0V9Q3_9ENTR</name>
<reference evidence="1" key="1">
    <citation type="submission" date="2021-01" db="EMBL/GenBank/DDBJ databases">
        <title>Intestinitalea alba gen. nov., sp. nov., a novel genus of the family Enterobacteriaceae, isolated from the gut of the plastic-eating mealworm Tenebrio molitor L.</title>
        <authorList>
            <person name="Yang Y."/>
        </authorList>
    </citation>
    <scope>NUCLEOTIDE SEQUENCE</scope>
    <source>
        <strain evidence="1">BIT-L3</strain>
    </source>
</reference>
<dbReference type="EMBL" id="JAEPBH010000053">
    <property type="protein sequence ID" value="MBK4716770.1"/>
    <property type="molecule type" value="Genomic_DNA"/>
</dbReference>
<accession>A0A8K0V9Q3</accession>
<dbReference type="RefSeq" id="WP_238715029.1">
    <property type="nucleotide sequence ID" value="NZ_JAEPBH010000053.1"/>
</dbReference>
<gene>
    <name evidence="1" type="ORF">JJB97_15815</name>
</gene>
<protein>
    <submittedName>
        <fullName evidence="1">Uncharacterized protein</fullName>
    </submittedName>
</protein>
<sequence length="75" mass="8295">MPRAANFTFINALFIHRCRQVMARGWLFAASRAWVAVFSVNPLLLLCKPLAVVLTPGFADANYGMYSYSVARLAG</sequence>
<evidence type="ECO:0000313" key="2">
    <source>
        <dbReference type="Proteomes" id="UP000659047"/>
    </source>
</evidence>
<proteinExistence type="predicted"/>
<organism evidence="1 2">
    <name type="scientific">Tenebrionibacter intestinalis</name>
    <dbReference type="NCBI Taxonomy" id="2799638"/>
    <lineage>
        <taxon>Bacteria</taxon>
        <taxon>Pseudomonadati</taxon>
        <taxon>Pseudomonadota</taxon>
        <taxon>Gammaproteobacteria</taxon>
        <taxon>Enterobacterales</taxon>
        <taxon>Enterobacteriaceae</taxon>
        <taxon>Tenebrionibacter/Tenebrionicola group</taxon>
        <taxon>Tenebrionibacter</taxon>
    </lineage>
</organism>
<evidence type="ECO:0000313" key="1">
    <source>
        <dbReference type="EMBL" id="MBK4716770.1"/>
    </source>
</evidence>
<dbReference type="Proteomes" id="UP000659047">
    <property type="component" value="Unassembled WGS sequence"/>
</dbReference>
<keyword evidence="2" id="KW-1185">Reference proteome</keyword>
<dbReference type="AlphaFoldDB" id="A0A8K0V9Q3"/>
<comment type="caution">
    <text evidence="1">The sequence shown here is derived from an EMBL/GenBank/DDBJ whole genome shotgun (WGS) entry which is preliminary data.</text>
</comment>